<dbReference type="InterPro" id="IPR036875">
    <property type="entry name" value="Znf_CCHC_sf"/>
</dbReference>
<keyword evidence="1" id="KW-0863">Zinc-finger</keyword>
<sequence>AMRRMSPCHACGGVGHWKRDCPNMVHDGTVQQSLNVCTQQNPRGPRMRHQNPNLQNNSMQMPGVKPMQQMLMPRFQNVTVQPMQQQIPMVPRQQMQLPLAPMGQQQVTLPQQVT</sequence>
<dbReference type="GO" id="GO:0003676">
    <property type="term" value="F:nucleic acid binding"/>
    <property type="evidence" value="ECO:0007669"/>
    <property type="project" value="InterPro"/>
</dbReference>
<reference evidence="4" key="1">
    <citation type="journal article" date="2022" name="bioRxiv">
        <title>Sequencing and chromosome-scale assembly of the giantPleurodeles waltlgenome.</title>
        <authorList>
            <person name="Brown T."/>
            <person name="Elewa A."/>
            <person name="Iarovenko S."/>
            <person name="Subramanian E."/>
            <person name="Araus A.J."/>
            <person name="Petzold A."/>
            <person name="Susuki M."/>
            <person name="Suzuki K.-i.T."/>
            <person name="Hayashi T."/>
            <person name="Toyoda A."/>
            <person name="Oliveira C."/>
            <person name="Osipova E."/>
            <person name="Leigh N.D."/>
            <person name="Simon A."/>
            <person name="Yun M.H."/>
        </authorList>
    </citation>
    <scope>NUCLEOTIDE SEQUENCE</scope>
    <source>
        <strain evidence="4">20211129_DDA</strain>
        <tissue evidence="4">Liver</tissue>
    </source>
</reference>
<evidence type="ECO:0000313" key="4">
    <source>
        <dbReference type="EMBL" id="KAJ1099192.1"/>
    </source>
</evidence>
<dbReference type="SMART" id="SM00343">
    <property type="entry name" value="ZnF_C2HC"/>
    <property type="match status" value="1"/>
</dbReference>
<name>A0AAV7M6Q7_PLEWA</name>
<accession>A0AAV7M6Q7</accession>
<keyword evidence="1" id="KW-0862">Zinc</keyword>
<dbReference type="InterPro" id="IPR001878">
    <property type="entry name" value="Znf_CCHC"/>
</dbReference>
<dbReference type="SUPFAM" id="SSF57756">
    <property type="entry name" value="Retrovirus zinc finger-like domains"/>
    <property type="match status" value="1"/>
</dbReference>
<dbReference type="EMBL" id="JANPWB010000014">
    <property type="protein sequence ID" value="KAJ1099192.1"/>
    <property type="molecule type" value="Genomic_DNA"/>
</dbReference>
<feature type="non-terminal residue" evidence="4">
    <location>
        <position position="114"/>
    </location>
</feature>
<evidence type="ECO:0000256" key="2">
    <source>
        <dbReference type="SAM" id="MobiDB-lite"/>
    </source>
</evidence>
<protein>
    <recommendedName>
        <fullName evidence="3">CCHC-type domain-containing protein</fullName>
    </recommendedName>
</protein>
<evidence type="ECO:0000259" key="3">
    <source>
        <dbReference type="PROSITE" id="PS50158"/>
    </source>
</evidence>
<keyword evidence="5" id="KW-1185">Reference proteome</keyword>
<dbReference type="Proteomes" id="UP001066276">
    <property type="component" value="Chromosome 10"/>
</dbReference>
<comment type="caution">
    <text evidence="4">The sequence shown here is derived from an EMBL/GenBank/DDBJ whole genome shotgun (WGS) entry which is preliminary data.</text>
</comment>
<keyword evidence="1" id="KW-0479">Metal-binding</keyword>
<feature type="domain" description="CCHC-type" evidence="3">
    <location>
        <begin position="8"/>
        <end position="23"/>
    </location>
</feature>
<dbReference type="PROSITE" id="PS50158">
    <property type="entry name" value="ZF_CCHC"/>
    <property type="match status" value="1"/>
</dbReference>
<proteinExistence type="predicted"/>
<feature type="region of interest" description="Disordered" evidence="2">
    <location>
        <begin position="39"/>
        <end position="61"/>
    </location>
</feature>
<dbReference type="Gene3D" id="4.10.60.10">
    <property type="entry name" value="Zinc finger, CCHC-type"/>
    <property type="match status" value="1"/>
</dbReference>
<organism evidence="4 5">
    <name type="scientific">Pleurodeles waltl</name>
    <name type="common">Iberian ribbed newt</name>
    <dbReference type="NCBI Taxonomy" id="8319"/>
    <lineage>
        <taxon>Eukaryota</taxon>
        <taxon>Metazoa</taxon>
        <taxon>Chordata</taxon>
        <taxon>Craniata</taxon>
        <taxon>Vertebrata</taxon>
        <taxon>Euteleostomi</taxon>
        <taxon>Amphibia</taxon>
        <taxon>Batrachia</taxon>
        <taxon>Caudata</taxon>
        <taxon>Salamandroidea</taxon>
        <taxon>Salamandridae</taxon>
        <taxon>Pleurodelinae</taxon>
        <taxon>Pleurodeles</taxon>
    </lineage>
</organism>
<dbReference type="Pfam" id="PF00098">
    <property type="entry name" value="zf-CCHC"/>
    <property type="match status" value="1"/>
</dbReference>
<gene>
    <name evidence="4" type="ORF">NDU88_004296</name>
</gene>
<dbReference type="GO" id="GO:0008270">
    <property type="term" value="F:zinc ion binding"/>
    <property type="evidence" value="ECO:0007669"/>
    <property type="project" value="UniProtKB-KW"/>
</dbReference>
<evidence type="ECO:0000313" key="5">
    <source>
        <dbReference type="Proteomes" id="UP001066276"/>
    </source>
</evidence>
<evidence type="ECO:0000256" key="1">
    <source>
        <dbReference type="PROSITE-ProRule" id="PRU00047"/>
    </source>
</evidence>
<dbReference type="AlphaFoldDB" id="A0AAV7M6Q7"/>
<feature type="non-terminal residue" evidence="4">
    <location>
        <position position="1"/>
    </location>
</feature>
<feature type="compositionally biased region" description="Polar residues" evidence="2">
    <location>
        <begin position="50"/>
        <end position="60"/>
    </location>
</feature>